<evidence type="ECO:0000256" key="1">
    <source>
        <dbReference type="ARBA" id="ARBA00023015"/>
    </source>
</evidence>
<dbReference type="EMBL" id="BMZI01000004">
    <property type="protein sequence ID" value="GHB21331.1"/>
    <property type="molecule type" value="Genomic_DNA"/>
</dbReference>
<dbReference type="InterPro" id="IPR000524">
    <property type="entry name" value="Tscrpt_reg_HTH_GntR"/>
</dbReference>
<dbReference type="PANTHER" id="PTHR43537">
    <property type="entry name" value="TRANSCRIPTIONAL REGULATOR, GNTR FAMILY"/>
    <property type="match status" value="1"/>
</dbReference>
<dbReference type="SUPFAM" id="SSF48008">
    <property type="entry name" value="GntR ligand-binding domain-like"/>
    <property type="match status" value="1"/>
</dbReference>
<dbReference type="Pfam" id="PF00392">
    <property type="entry name" value="GntR"/>
    <property type="match status" value="1"/>
</dbReference>
<keyword evidence="6" id="KW-1185">Reference proteome</keyword>
<organism evidence="5 6">
    <name type="scientific">Salinicola rhizosphaerae</name>
    <dbReference type="NCBI Taxonomy" id="1443141"/>
    <lineage>
        <taxon>Bacteria</taxon>
        <taxon>Pseudomonadati</taxon>
        <taxon>Pseudomonadota</taxon>
        <taxon>Gammaproteobacteria</taxon>
        <taxon>Oceanospirillales</taxon>
        <taxon>Halomonadaceae</taxon>
        <taxon>Salinicola</taxon>
    </lineage>
</organism>
<dbReference type="Proteomes" id="UP000646745">
    <property type="component" value="Unassembled WGS sequence"/>
</dbReference>
<evidence type="ECO:0000313" key="5">
    <source>
        <dbReference type="EMBL" id="GHB21331.1"/>
    </source>
</evidence>
<dbReference type="Gene3D" id="1.10.10.10">
    <property type="entry name" value="Winged helix-like DNA-binding domain superfamily/Winged helix DNA-binding domain"/>
    <property type="match status" value="1"/>
</dbReference>
<dbReference type="InterPro" id="IPR008920">
    <property type="entry name" value="TF_FadR/GntR_C"/>
</dbReference>
<dbReference type="PROSITE" id="PS50949">
    <property type="entry name" value="HTH_GNTR"/>
    <property type="match status" value="1"/>
</dbReference>
<name>A0ABQ3E262_9GAMM</name>
<proteinExistence type="predicted"/>
<dbReference type="CDD" id="cd07377">
    <property type="entry name" value="WHTH_GntR"/>
    <property type="match status" value="1"/>
</dbReference>
<dbReference type="SUPFAM" id="SSF46785">
    <property type="entry name" value="Winged helix' DNA-binding domain"/>
    <property type="match status" value="1"/>
</dbReference>
<accession>A0ABQ3E262</accession>
<dbReference type="InterPro" id="IPR036388">
    <property type="entry name" value="WH-like_DNA-bd_sf"/>
</dbReference>
<dbReference type="Gene3D" id="1.20.120.530">
    <property type="entry name" value="GntR ligand-binding domain-like"/>
    <property type="match status" value="1"/>
</dbReference>
<keyword evidence="1" id="KW-0805">Transcription regulation</keyword>
<evidence type="ECO:0000256" key="2">
    <source>
        <dbReference type="ARBA" id="ARBA00023125"/>
    </source>
</evidence>
<evidence type="ECO:0000259" key="4">
    <source>
        <dbReference type="PROSITE" id="PS50949"/>
    </source>
</evidence>
<dbReference type="InterPro" id="IPR036390">
    <property type="entry name" value="WH_DNA-bd_sf"/>
</dbReference>
<dbReference type="PANTHER" id="PTHR43537:SF5">
    <property type="entry name" value="UXU OPERON TRANSCRIPTIONAL REGULATOR"/>
    <property type="match status" value="1"/>
</dbReference>
<dbReference type="Pfam" id="PF07729">
    <property type="entry name" value="FCD"/>
    <property type="match status" value="1"/>
</dbReference>
<reference evidence="6" key="1">
    <citation type="journal article" date="2019" name="Int. J. Syst. Evol. Microbiol.">
        <title>The Global Catalogue of Microorganisms (GCM) 10K type strain sequencing project: providing services to taxonomists for standard genome sequencing and annotation.</title>
        <authorList>
            <consortium name="The Broad Institute Genomics Platform"/>
            <consortium name="The Broad Institute Genome Sequencing Center for Infectious Disease"/>
            <person name="Wu L."/>
            <person name="Ma J."/>
        </authorList>
    </citation>
    <scope>NUCLEOTIDE SEQUENCE [LARGE SCALE GENOMIC DNA]</scope>
    <source>
        <strain evidence="6">KCTC 32998</strain>
    </source>
</reference>
<dbReference type="SMART" id="SM00895">
    <property type="entry name" value="FCD"/>
    <property type="match status" value="1"/>
</dbReference>
<dbReference type="SMART" id="SM00345">
    <property type="entry name" value="HTH_GNTR"/>
    <property type="match status" value="1"/>
</dbReference>
<keyword evidence="2" id="KW-0238">DNA-binding</keyword>
<sequence length="237" mass="26655">MSLAVSAASLGITMKRLYLSDTVAGEIGSYIAERKLSAGDRLPSVSTWMARLQVGRSTLREGLKRLEAEGVIEVINGKGIFVSDQQTFRLFSRLHVTDARRHLLEMLDVRLVLEEKAVVLATQHASEAQFADMAQHLEDYRAAREADDFLRVHEADSAFHLAIYQASHNEVLVALIRSIHSELYVSWQTPQDRNEVFDASFPHHVTLLEAMRRRDIEAASSAFHALMAATRHTVEMM</sequence>
<evidence type="ECO:0000256" key="3">
    <source>
        <dbReference type="ARBA" id="ARBA00023163"/>
    </source>
</evidence>
<comment type="caution">
    <text evidence="5">The sequence shown here is derived from an EMBL/GenBank/DDBJ whole genome shotgun (WGS) entry which is preliminary data.</text>
</comment>
<dbReference type="PRINTS" id="PR00035">
    <property type="entry name" value="HTHGNTR"/>
</dbReference>
<gene>
    <name evidence="5" type="ORF">GCM10009038_20230</name>
</gene>
<feature type="domain" description="HTH gntR-type" evidence="4">
    <location>
        <begin position="17"/>
        <end position="85"/>
    </location>
</feature>
<keyword evidence="3" id="KW-0804">Transcription</keyword>
<dbReference type="InterPro" id="IPR011711">
    <property type="entry name" value="GntR_C"/>
</dbReference>
<evidence type="ECO:0000313" key="6">
    <source>
        <dbReference type="Proteomes" id="UP000646745"/>
    </source>
</evidence>
<protein>
    <submittedName>
        <fullName evidence="5">Transcriptional regulator</fullName>
    </submittedName>
</protein>